<proteinExistence type="predicted"/>
<dbReference type="AlphaFoldDB" id="A0A834HTC2"/>
<sequence>MENKHVTRLCGGVARPPIKSDVFQFYFAVPAGQCFFLMFASGPGGDFSLRHPPAAKGAEIYVGSVGPGTLSASSRTKPIRMVDGEDGSENFIYRTRKEVDWGTVEIVFVARKRF</sequence>
<organism evidence="1 2">
    <name type="scientific">Rhynchophorus ferrugineus</name>
    <name type="common">Red palm weevil</name>
    <name type="synonym">Curculio ferrugineus</name>
    <dbReference type="NCBI Taxonomy" id="354439"/>
    <lineage>
        <taxon>Eukaryota</taxon>
        <taxon>Metazoa</taxon>
        <taxon>Ecdysozoa</taxon>
        <taxon>Arthropoda</taxon>
        <taxon>Hexapoda</taxon>
        <taxon>Insecta</taxon>
        <taxon>Pterygota</taxon>
        <taxon>Neoptera</taxon>
        <taxon>Endopterygota</taxon>
        <taxon>Coleoptera</taxon>
        <taxon>Polyphaga</taxon>
        <taxon>Cucujiformia</taxon>
        <taxon>Curculionidae</taxon>
        <taxon>Dryophthorinae</taxon>
        <taxon>Rhynchophorus</taxon>
    </lineage>
</organism>
<name>A0A834HTC2_RHYFE</name>
<gene>
    <name evidence="1" type="ORF">GWI33_018665</name>
</gene>
<evidence type="ECO:0000313" key="2">
    <source>
        <dbReference type="Proteomes" id="UP000625711"/>
    </source>
</evidence>
<evidence type="ECO:0000313" key="1">
    <source>
        <dbReference type="EMBL" id="KAF7268205.1"/>
    </source>
</evidence>
<comment type="caution">
    <text evidence="1">The sequence shown here is derived from an EMBL/GenBank/DDBJ whole genome shotgun (WGS) entry which is preliminary data.</text>
</comment>
<reference evidence="1" key="1">
    <citation type="submission" date="2020-08" db="EMBL/GenBank/DDBJ databases">
        <title>Genome sequencing and assembly of the red palm weevil Rhynchophorus ferrugineus.</title>
        <authorList>
            <person name="Dias G.B."/>
            <person name="Bergman C.M."/>
            <person name="Manee M."/>
        </authorList>
    </citation>
    <scope>NUCLEOTIDE SEQUENCE</scope>
    <source>
        <strain evidence="1">AA-2017</strain>
        <tissue evidence="1">Whole larva</tissue>
    </source>
</reference>
<keyword evidence="2" id="KW-1185">Reference proteome</keyword>
<accession>A0A834HTC2</accession>
<dbReference type="EMBL" id="JAACXV010014339">
    <property type="protein sequence ID" value="KAF7268205.1"/>
    <property type="molecule type" value="Genomic_DNA"/>
</dbReference>
<protein>
    <submittedName>
        <fullName evidence="1">Uncharacterized protein</fullName>
    </submittedName>
</protein>
<dbReference type="Proteomes" id="UP000625711">
    <property type="component" value="Unassembled WGS sequence"/>
</dbReference>